<evidence type="ECO:0000256" key="2">
    <source>
        <dbReference type="ARBA" id="ARBA00008842"/>
    </source>
</evidence>
<proteinExistence type="inferred from homology"/>
<reference evidence="6" key="1">
    <citation type="submission" date="2025-08" db="UniProtKB">
        <authorList>
            <consortium name="RefSeq"/>
        </authorList>
    </citation>
    <scope>IDENTIFICATION</scope>
</reference>
<dbReference type="Gene3D" id="3.30.70.3490">
    <property type="match status" value="1"/>
</dbReference>
<gene>
    <name evidence="6" type="primary">LOC104611719</name>
</gene>
<dbReference type="RefSeq" id="XP_010277207.1">
    <property type="nucleotide sequence ID" value="XM_010278905.2"/>
</dbReference>
<dbReference type="FunFam" id="3.30.70.3490:FF:000007">
    <property type="entry name" value="Oxysterol-binding protein-related protein 4B"/>
    <property type="match status" value="1"/>
</dbReference>
<keyword evidence="5" id="KW-1185">Reference proteome</keyword>
<dbReference type="InterPro" id="IPR000648">
    <property type="entry name" value="Oxysterol-bd"/>
</dbReference>
<evidence type="ECO:0000256" key="3">
    <source>
        <dbReference type="ARBA" id="ARBA00023055"/>
    </source>
</evidence>
<dbReference type="InParanoid" id="A0A1U8BBP1"/>
<dbReference type="InterPro" id="IPR018494">
    <property type="entry name" value="Oxysterol-bd_CS"/>
</dbReference>
<evidence type="ECO:0000313" key="6">
    <source>
        <dbReference type="RefSeq" id="XP_010277207.1"/>
    </source>
</evidence>
<dbReference type="Proteomes" id="UP000189703">
    <property type="component" value="Unplaced"/>
</dbReference>
<dbReference type="GO" id="GO:0006869">
    <property type="term" value="P:lipid transport"/>
    <property type="evidence" value="ECO:0007669"/>
    <property type="project" value="UniProtKB-KW"/>
</dbReference>
<dbReference type="GeneID" id="104611719"/>
<keyword evidence="3" id="KW-0813">Transport</keyword>
<comment type="similarity">
    <text evidence="2 4">Belongs to the OSBP family.</text>
</comment>
<dbReference type="Pfam" id="PF01237">
    <property type="entry name" value="Oxysterol_BP"/>
    <property type="match status" value="1"/>
</dbReference>
<dbReference type="KEGG" id="nnu:104611719"/>
<evidence type="ECO:0000313" key="5">
    <source>
        <dbReference type="Proteomes" id="UP000189703"/>
    </source>
</evidence>
<evidence type="ECO:0000256" key="1">
    <source>
        <dbReference type="ARBA" id="ARBA00003361"/>
    </source>
</evidence>
<dbReference type="Gene3D" id="2.40.160.120">
    <property type="match status" value="1"/>
</dbReference>
<dbReference type="AlphaFoldDB" id="A0A1U8BBP1"/>
<dbReference type="GO" id="GO:0016020">
    <property type="term" value="C:membrane"/>
    <property type="evidence" value="ECO:0000318"/>
    <property type="project" value="GO_Central"/>
</dbReference>
<sequence>MIKEAKVELNAVLTPPLSLESGSAADYRAPNLVQRVLSLFGNVRPGSDLSSFVVPPHFNLPKSHLQCFGESVYCIGDDLLHKCVAGKNPLERFVAVVAWSISTARPMIFGVAPFNPTLGETHHVSKGTLNVLLEQVSHRPPVTALHATDRRENVEIVWCQYAAPKFNGASVEVAVNGKRQMKLLTYGESYVLNSPKLFIRFFPVMGVDWVGNVTIQCEKSGLRAELCYGGSSFLGFRGNQRSVKGKIFNSASLKTIYEINGHWDRTITVRDVDNGKVTELYNAKDVISTLKTPMVKNPKGLWPSESAVVWNKVSQGILSKNWEKASEAKKYIEEREREMFRKRESKGETWIPKYFTLSYTKESGWECSPKQRWVPPAPIIVPSL</sequence>
<dbReference type="FunCoup" id="A0A1U8BBP1">
    <property type="interactions" value="1913"/>
</dbReference>
<comment type="function">
    <text evidence="1">May be involved in the transport of sterols.</text>
</comment>
<dbReference type="STRING" id="4432.A0A1U8BBP1"/>
<dbReference type="GO" id="GO:0032934">
    <property type="term" value="F:sterol binding"/>
    <property type="evidence" value="ECO:0000318"/>
    <property type="project" value="GO_Central"/>
</dbReference>
<dbReference type="PANTHER" id="PTHR10972">
    <property type="entry name" value="OXYSTEROL-BINDING PROTEIN-RELATED"/>
    <property type="match status" value="1"/>
</dbReference>
<evidence type="ECO:0000256" key="4">
    <source>
        <dbReference type="RuleBase" id="RU003844"/>
    </source>
</evidence>
<dbReference type="PANTHER" id="PTHR10972:SF102">
    <property type="entry name" value="OXYSTEROL-BINDING PROTEIN"/>
    <property type="match status" value="1"/>
</dbReference>
<dbReference type="OMA" id="SSYWTEH"/>
<dbReference type="FunFam" id="2.40.160.120:FF:000011">
    <property type="entry name" value="Oxysterol-binding protein-related protein 4C"/>
    <property type="match status" value="1"/>
</dbReference>
<dbReference type="SUPFAM" id="SSF144000">
    <property type="entry name" value="Oxysterol-binding protein-like"/>
    <property type="match status" value="1"/>
</dbReference>
<dbReference type="GO" id="GO:0005829">
    <property type="term" value="C:cytosol"/>
    <property type="evidence" value="ECO:0000318"/>
    <property type="project" value="GO_Central"/>
</dbReference>
<dbReference type="OrthoDB" id="14833at2759"/>
<dbReference type="InterPro" id="IPR037239">
    <property type="entry name" value="OSBP_sf"/>
</dbReference>
<organism evidence="5 6">
    <name type="scientific">Nelumbo nucifera</name>
    <name type="common">Sacred lotus</name>
    <dbReference type="NCBI Taxonomy" id="4432"/>
    <lineage>
        <taxon>Eukaryota</taxon>
        <taxon>Viridiplantae</taxon>
        <taxon>Streptophyta</taxon>
        <taxon>Embryophyta</taxon>
        <taxon>Tracheophyta</taxon>
        <taxon>Spermatophyta</taxon>
        <taxon>Magnoliopsida</taxon>
        <taxon>Proteales</taxon>
        <taxon>Nelumbonaceae</taxon>
        <taxon>Nelumbo</taxon>
    </lineage>
</organism>
<accession>A0A1U8BBP1</accession>
<dbReference type="eggNOG" id="KOG2210">
    <property type="taxonomic scope" value="Eukaryota"/>
</dbReference>
<protein>
    <submittedName>
        <fullName evidence="6">Oxysterol-binding protein-related protein 4C</fullName>
    </submittedName>
</protein>
<name>A0A1U8BBP1_NELNU</name>
<keyword evidence="3" id="KW-0445">Lipid transport</keyword>
<dbReference type="PROSITE" id="PS01013">
    <property type="entry name" value="OSBP"/>
    <property type="match status" value="1"/>
</dbReference>